<dbReference type="AlphaFoldDB" id="A0AAD6NRM7"/>
<gene>
    <name evidence="2" type="ORF">OIU84_014540</name>
</gene>
<name>A0AAD6NRM7_9ROSI</name>
<sequence length="41" mass="4877">MIVKQLGTQRRRDSSWLSKYLLYLLLSGYTSIYNRVTCCVF</sequence>
<keyword evidence="1" id="KW-0812">Transmembrane</keyword>
<protein>
    <submittedName>
        <fullName evidence="2">Uncharacterized protein</fullName>
    </submittedName>
</protein>
<keyword evidence="1" id="KW-1133">Transmembrane helix</keyword>
<proteinExistence type="predicted"/>
<keyword evidence="1" id="KW-0472">Membrane</keyword>
<evidence type="ECO:0000313" key="3">
    <source>
        <dbReference type="Proteomes" id="UP001162972"/>
    </source>
</evidence>
<dbReference type="EMBL" id="JAPFFJ010000018">
    <property type="protein sequence ID" value="KAJ6402463.1"/>
    <property type="molecule type" value="Genomic_DNA"/>
</dbReference>
<dbReference type="Proteomes" id="UP001162972">
    <property type="component" value="Chromosome 4"/>
</dbReference>
<reference evidence="2 3" key="1">
    <citation type="journal article" date="2023" name="Int. J. Mol. Sci.">
        <title>De Novo Assembly and Annotation of 11 Diverse Shrub Willow (Salix) Genomes Reveals Novel Gene Organization in Sex-Linked Regions.</title>
        <authorList>
            <person name="Hyden B."/>
            <person name="Feng K."/>
            <person name="Yates T.B."/>
            <person name="Jawdy S."/>
            <person name="Cereghino C."/>
            <person name="Smart L.B."/>
            <person name="Muchero W."/>
        </authorList>
    </citation>
    <scope>NUCLEOTIDE SEQUENCE [LARGE SCALE GENOMIC DNA]</scope>
    <source>
        <tissue evidence="2">Shoot tip</tissue>
    </source>
</reference>
<evidence type="ECO:0000256" key="1">
    <source>
        <dbReference type="SAM" id="Phobius"/>
    </source>
</evidence>
<organism evidence="2 3">
    <name type="scientific">Salix udensis</name>
    <dbReference type="NCBI Taxonomy" id="889485"/>
    <lineage>
        <taxon>Eukaryota</taxon>
        <taxon>Viridiplantae</taxon>
        <taxon>Streptophyta</taxon>
        <taxon>Embryophyta</taxon>
        <taxon>Tracheophyta</taxon>
        <taxon>Spermatophyta</taxon>
        <taxon>Magnoliopsida</taxon>
        <taxon>eudicotyledons</taxon>
        <taxon>Gunneridae</taxon>
        <taxon>Pentapetalae</taxon>
        <taxon>rosids</taxon>
        <taxon>fabids</taxon>
        <taxon>Malpighiales</taxon>
        <taxon>Salicaceae</taxon>
        <taxon>Saliceae</taxon>
        <taxon>Salix</taxon>
    </lineage>
</organism>
<accession>A0AAD6NRM7</accession>
<keyword evidence="3" id="KW-1185">Reference proteome</keyword>
<evidence type="ECO:0000313" key="2">
    <source>
        <dbReference type="EMBL" id="KAJ6402463.1"/>
    </source>
</evidence>
<comment type="caution">
    <text evidence="2">The sequence shown here is derived from an EMBL/GenBank/DDBJ whole genome shotgun (WGS) entry which is preliminary data.</text>
</comment>
<feature type="transmembrane region" description="Helical" evidence="1">
    <location>
        <begin position="20"/>
        <end position="36"/>
    </location>
</feature>